<evidence type="ECO:0000256" key="9">
    <source>
        <dbReference type="ARBA" id="ARBA00023065"/>
    </source>
</evidence>
<evidence type="ECO:0000256" key="1">
    <source>
        <dbReference type="ARBA" id="ARBA00004141"/>
    </source>
</evidence>
<evidence type="ECO:0000256" key="13">
    <source>
        <dbReference type="SAM" id="Phobius"/>
    </source>
</evidence>
<dbReference type="InterPro" id="IPR028325">
    <property type="entry name" value="VG_K_chnl"/>
</dbReference>
<dbReference type="PRINTS" id="PR01491">
    <property type="entry name" value="KVCHANNEL"/>
</dbReference>
<proteinExistence type="predicted"/>
<feature type="compositionally biased region" description="Pro residues" evidence="12">
    <location>
        <begin position="917"/>
        <end position="926"/>
    </location>
</feature>
<dbReference type="InterPro" id="IPR003968">
    <property type="entry name" value="K_chnl_volt-dep_Kv"/>
</dbReference>
<keyword evidence="11" id="KW-0407">Ion channel</keyword>
<keyword evidence="8 13" id="KW-1133">Transmembrane helix</keyword>
<dbReference type="Proteomes" id="UP001652741">
    <property type="component" value="Chromosome ssa29"/>
</dbReference>
<dbReference type="InterPro" id="IPR005821">
    <property type="entry name" value="Ion_trans_dom"/>
</dbReference>
<comment type="subcellular location">
    <subcellularLocation>
        <location evidence="1">Membrane</location>
        <topology evidence="1">Multi-pass membrane protein</topology>
    </subcellularLocation>
</comment>
<feature type="transmembrane region" description="Helical" evidence="13">
    <location>
        <begin position="499"/>
        <end position="519"/>
    </location>
</feature>
<dbReference type="PANTHER" id="PTHR11537:SF280">
    <property type="entry name" value="POTASSIUM VOLTAGE-GATED CHANNEL SUBFAMILY B MEMBER 2"/>
    <property type="match status" value="1"/>
</dbReference>
<keyword evidence="10 13" id="KW-0472">Membrane</keyword>
<dbReference type="SUPFAM" id="SSF81324">
    <property type="entry name" value="Voltage-gated potassium channels"/>
    <property type="match status" value="1"/>
</dbReference>
<dbReference type="InterPro" id="IPR027359">
    <property type="entry name" value="Volt_channel_dom_sf"/>
</dbReference>
<evidence type="ECO:0000256" key="3">
    <source>
        <dbReference type="ARBA" id="ARBA00022538"/>
    </source>
</evidence>
<feature type="region of interest" description="Disordered" evidence="12">
    <location>
        <begin position="913"/>
        <end position="960"/>
    </location>
</feature>
<dbReference type="InterPro" id="IPR003973">
    <property type="entry name" value="K_chnl_volt-dep_Kv2"/>
</dbReference>
<keyword evidence="4 13" id="KW-0812">Transmembrane</keyword>
<evidence type="ECO:0000256" key="12">
    <source>
        <dbReference type="SAM" id="MobiDB-lite"/>
    </source>
</evidence>
<evidence type="ECO:0000259" key="14">
    <source>
        <dbReference type="Pfam" id="PF00520"/>
    </source>
</evidence>
<evidence type="ECO:0000256" key="5">
    <source>
        <dbReference type="ARBA" id="ARBA00022826"/>
    </source>
</evidence>
<evidence type="ECO:0000256" key="4">
    <source>
        <dbReference type="ARBA" id="ARBA00022692"/>
    </source>
</evidence>
<feature type="domain" description="Ion transport" evidence="14">
    <location>
        <begin position="358"/>
        <end position="591"/>
    </location>
</feature>
<dbReference type="Pfam" id="PF00520">
    <property type="entry name" value="Ion_trans"/>
    <property type="match status" value="1"/>
</dbReference>
<gene>
    <name evidence="16" type="primary">LOC106590665</name>
</gene>
<protein>
    <submittedName>
        <fullName evidence="16">Potassium voltage-gated channel subfamily B member 2</fullName>
    </submittedName>
</protein>
<keyword evidence="7" id="KW-0630">Potassium</keyword>
<feature type="transmembrane region" description="Helical" evidence="13">
    <location>
        <begin position="531"/>
        <end position="548"/>
    </location>
</feature>
<keyword evidence="5" id="KW-0631">Potassium channel</keyword>
<sequence>MPHTKANGEVGDKQTGTQANGEVGDKQTGTQANREVVDKQTGTQANREVGDKQTGTQANREVVDKQTGTQANRELGDKQTGTQANREVVDKQTGTQANGELGDKQTGTQANGEVGDKQTGTQANRELGDKQTGTQANGEVGDKQTGTQANRELGDKQTGTQANGEVGDKQTGTQANGELGDKQTGTQANGELGDKQTGTQANRELGDKQTGTQANGEVGDKQTGTQANREVGDKQTGTQANREVGDKQTGTQPNRELGDKQTGTQANGELGDKQTGTQANGEVGDKQTGTQANREVGDKQTGTQANREVGDKQTGTQPNRELGDKQTGTQANREVGDKQTGTQANGEVGDKQTAPLQILAILSILFIILSTIALSLNTLPELQVLDEFGQANDNPQLAHVEAICIAWFTMEYLLRFLSSPDKWKFFKGPLNIIDLLAILPYYVTIFLTESNKSVLQFQNVRRVVQIFRIMRILRILKLARHSTGLQSLGFTLRRSYNELGLLILFLAMGIMIFSSLVFFAEKDEDATKFTSIPASFWWATITMTTVGYGDIYPQTLLGKIVGGLCCIAGVLVIALPIPIIVNNFSEFYKEQKRQEKAIKRREALERAKRNGSIVSMNLKDAFARSMELMDVVVEKGGEDKLCVGLDNHLSPSRWAGTPKCAASDTSLHSLDKTFPESILLGSTHRITITTSSSHQRRHLGSPQFRGGIPEFRGGTSQLLNAQNLETMYNQMARSQSFTNLNTSCSLSTMSTSTAFTATTTPELQQHQHPGSPPASAPTLQKIELEMQEVPHSSSSMEPLLKEGEGIQSLPSVDSITSCRDEFGEGSVYGRKFPPSLDLLPESRVDDIQSPQDATLLKDRMYGFVPYDQDGATKSPRDDAESFNRTVENIRNSLRGSINPVVKGTKGLKVIFIEGPPTEAPPTPPSTTSPQDISSSLLEDESPEGESTPLLPSTGALDLGTEDKIFPLSPERLMVVVDTPPGDEDTPDQSLGAQGLANEEKNLMETAGAAGGASAGNCTQGMVGGGASGEGKVDINQSGHKAENHMFTPEIPLMTGKSSMSPTCETSM</sequence>
<feature type="transmembrane region" description="Helical" evidence="13">
    <location>
        <begin position="358"/>
        <end position="376"/>
    </location>
</feature>
<dbReference type="Gene3D" id="1.20.120.350">
    <property type="entry name" value="Voltage-gated potassium channels. Chain C"/>
    <property type="match status" value="1"/>
</dbReference>
<dbReference type="Gene3D" id="1.10.287.70">
    <property type="match status" value="1"/>
</dbReference>
<keyword evidence="3" id="KW-0633">Potassium transport</keyword>
<organism evidence="15 16">
    <name type="scientific">Salmo salar</name>
    <name type="common">Atlantic salmon</name>
    <dbReference type="NCBI Taxonomy" id="8030"/>
    <lineage>
        <taxon>Eukaryota</taxon>
        <taxon>Metazoa</taxon>
        <taxon>Chordata</taxon>
        <taxon>Craniata</taxon>
        <taxon>Vertebrata</taxon>
        <taxon>Euteleostomi</taxon>
        <taxon>Actinopterygii</taxon>
        <taxon>Neopterygii</taxon>
        <taxon>Teleostei</taxon>
        <taxon>Protacanthopterygii</taxon>
        <taxon>Salmoniformes</taxon>
        <taxon>Salmonidae</taxon>
        <taxon>Salmoninae</taxon>
        <taxon>Salmo</taxon>
    </lineage>
</organism>
<dbReference type="PRINTS" id="PR00169">
    <property type="entry name" value="KCHANNEL"/>
</dbReference>
<evidence type="ECO:0000256" key="2">
    <source>
        <dbReference type="ARBA" id="ARBA00022448"/>
    </source>
</evidence>
<evidence type="ECO:0000313" key="16">
    <source>
        <dbReference type="RefSeq" id="XP_045566782.1"/>
    </source>
</evidence>
<evidence type="ECO:0000256" key="6">
    <source>
        <dbReference type="ARBA" id="ARBA00022882"/>
    </source>
</evidence>
<name>A0ABM3E6V3_SALSA</name>
<reference evidence="16" key="1">
    <citation type="submission" date="2025-08" db="UniProtKB">
        <authorList>
            <consortium name="RefSeq"/>
        </authorList>
    </citation>
    <scope>IDENTIFICATION</scope>
</reference>
<evidence type="ECO:0000313" key="15">
    <source>
        <dbReference type="Proteomes" id="UP001652741"/>
    </source>
</evidence>
<feature type="transmembrane region" description="Helical" evidence="13">
    <location>
        <begin position="396"/>
        <end position="417"/>
    </location>
</feature>
<keyword evidence="15" id="KW-1185">Reference proteome</keyword>
<evidence type="ECO:0000256" key="11">
    <source>
        <dbReference type="ARBA" id="ARBA00023303"/>
    </source>
</evidence>
<feature type="transmembrane region" description="Helical" evidence="13">
    <location>
        <begin position="560"/>
        <end position="584"/>
    </location>
</feature>
<dbReference type="PANTHER" id="PTHR11537">
    <property type="entry name" value="VOLTAGE-GATED POTASSIUM CHANNEL"/>
    <property type="match status" value="1"/>
</dbReference>
<evidence type="ECO:0000256" key="10">
    <source>
        <dbReference type="ARBA" id="ARBA00023136"/>
    </source>
</evidence>
<dbReference type="Pfam" id="PF03521">
    <property type="entry name" value="Kv2channel"/>
    <property type="match status" value="1"/>
</dbReference>
<dbReference type="RefSeq" id="XP_045566782.1">
    <property type="nucleotide sequence ID" value="XM_045710826.1"/>
</dbReference>
<evidence type="ECO:0000256" key="8">
    <source>
        <dbReference type="ARBA" id="ARBA00022989"/>
    </source>
</evidence>
<feature type="region of interest" description="Disordered" evidence="12">
    <location>
        <begin position="1"/>
        <end position="348"/>
    </location>
</feature>
<keyword evidence="2" id="KW-0813">Transport</keyword>
<evidence type="ECO:0000256" key="7">
    <source>
        <dbReference type="ARBA" id="ARBA00022958"/>
    </source>
</evidence>
<accession>A0ABM3E6V3</accession>
<dbReference type="PRINTS" id="PR01495">
    <property type="entry name" value="SHABCHANNEL"/>
</dbReference>
<dbReference type="GeneID" id="106590665"/>
<keyword evidence="6" id="KW-0851">Voltage-gated channel</keyword>
<keyword evidence="9" id="KW-0406">Ion transport</keyword>